<dbReference type="Pfam" id="PF07494">
    <property type="entry name" value="Reg_prop"/>
    <property type="match status" value="1"/>
</dbReference>
<dbReference type="AlphaFoldDB" id="A0A7J5TTE1"/>
<dbReference type="GO" id="GO:0000155">
    <property type="term" value="F:phosphorelay sensor kinase activity"/>
    <property type="evidence" value="ECO:0007669"/>
    <property type="project" value="InterPro"/>
</dbReference>
<evidence type="ECO:0000256" key="1">
    <source>
        <dbReference type="SAM" id="Phobius"/>
    </source>
</evidence>
<dbReference type="Pfam" id="PF06580">
    <property type="entry name" value="His_kinase"/>
    <property type="match status" value="1"/>
</dbReference>
<reference evidence="4 5" key="1">
    <citation type="submission" date="2019-10" db="EMBL/GenBank/DDBJ databases">
        <title>Rudanella paleaurantiibacter sp. nov., isolated from sludge.</title>
        <authorList>
            <person name="Xu S.Q."/>
        </authorList>
    </citation>
    <scope>NUCLEOTIDE SEQUENCE [LARGE SCALE GENOMIC DNA]</scope>
    <source>
        <strain evidence="4 5">HX-22-17</strain>
    </source>
</reference>
<dbReference type="Proteomes" id="UP000488299">
    <property type="component" value="Unassembled WGS sequence"/>
</dbReference>
<dbReference type="Gene3D" id="2.60.40.10">
    <property type="entry name" value="Immunoglobulins"/>
    <property type="match status" value="1"/>
</dbReference>
<dbReference type="GO" id="GO:0016020">
    <property type="term" value="C:membrane"/>
    <property type="evidence" value="ECO:0007669"/>
    <property type="project" value="InterPro"/>
</dbReference>
<dbReference type="SUPFAM" id="SSF63829">
    <property type="entry name" value="Calcium-dependent phosphotriesterase"/>
    <property type="match status" value="1"/>
</dbReference>
<feature type="domain" description="Signal transduction histidine kinase internal region" evidence="3">
    <location>
        <begin position="749"/>
        <end position="828"/>
    </location>
</feature>
<accession>A0A7J5TTE1</accession>
<keyword evidence="2" id="KW-0732">Signal</keyword>
<dbReference type="Gene3D" id="2.130.10.10">
    <property type="entry name" value="YVTN repeat-like/Quinoprotein amine dehydrogenase"/>
    <property type="match status" value="2"/>
</dbReference>
<keyword evidence="1" id="KW-1133">Transmembrane helix</keyword>
<evidence type="ECO:0000313" key="4">
    <source>
        <dbReference type="EMBL" id="KAB7727014.1"/>
    </source>
</evidence>
<dbReference type="PANTHER" id="PTHR34220:SF7">
    <property type="entry name" value="SENSOR HISTIDINE KINASE YPDA"/>
    <property type="match status" value="1"/>
</dbReference>
<feature type="chain" id="PRO_5029776448" description="Signal transduction histidine kinase internal region domain-containing protein" evidence="2">
    <location>
        <begin position="18"/>
        <end position="957"/>
    </location>
</feature>
<proteinExistence type="predicted"/>
<dbReference type="PANTHER" id="PTHR34220">
    <property type="entry name" value="SENSOR HISTIDINE KINASE YPDA"/>
    <property type="match status" value="1"/>
</dbReference>
<dbReference type="InterPro" id="IPR036890">
    <property type="entry name" value="HATPase_C_sf"/>
</dbReference>
<dbReference type="Gene3D" id="3.30.565.10">
    <property type="entry name" value="Histidine kinase-like ATPase, C-terminal domain"/>
    <property type="match status" value="1"/>
</dbReference>
<dbReference type="EMBL" id="WELI01000012">
    <property type="protein sequence ID" value="KAB7727014.1"/>
    <property type="molecule type" value="Genomic_DNA"/>
</dbReference>
<dbReference type="SUPFAM" id="SSF69322">
    <property type="entry name" value="Tricorn protease domain 2"/>
    <property type="match status" value="1"/>
</dbReference>
<dbReference type="InterPro" id="IPR015943">
    <property type="entry name" value="WD40/YVTN_repeat-like_dom_sf"/>
</dbReference>
<dbReference type="RefSeq" id="WP_152126480.1">
    <property type="nucleotide sequence ID" value="NZ_WELI01000012.1"/>
</dbReference>
<sequence>MRALLILLLLWCSHRLAAQQVSYQRLDKASGLPSNTIYDLIQDQQGFIWLATDKGLYRYDGVLYQPYRNHSQNDKGLSNLMLDGAGRIWCQNFSGQFFYVEADSLRYCAVVEPLGSYYPAVMLNRFSLVNFGPHSLRVLDTRTLRLTNSLPLSYVHYSPYAFSDGQAIYLFAGGQQRAVRVPMQGPPTYIPNEPGLATFYVVKVRKHTFLIPKADASRLVVQRPDGGRQVIELGHTGLIQNVRVINDRYLGLFCSAGFYLLDMNNPLPQRLSVQLPDKNCTGLMLDNEGNFWLATINSGLLLIPSMQVNVIAPGRPFTRLQALPQKRQMYLGTATGELARLDLQASAITPLYEGTSNTEVISLHYDTTARQLFFSSDLFRRWNNGQTDFAQMLSVKDIAPFDQNRLAIAATGFLGVVSRHKPEATYEINLSTARNRAVVVHPITRTLYAATSQGFWQYPSGSPGSEIKADNKSLSLSDLTLTDGPAPLVFAASTNDGIYAFDGPRQTLHLTEKDGLADNAVYRIQAYKNQIWWLTEKAVQSFDLRTRTIRTYDRTDGLPDTDLKDLAFVDHMVYVATLSGLVRFPRNLPATNTHRPRLVVTGLLCNKQAFSLDKKPRFAYDQNNVEIHFSVLSFRSQGDVRVNYRINGQAWVTLDPGVRMLSLPSLAPDDYVVEIRVENEDGISSPQTLTVKFLVQSPFWLSYPFLGALMLAIAGLVYGSNQRRLSRQKRESALQAEKAALQQELQKSRLTAIKSQMNPHFIFNALNTIQLYIYLNEKQQASSYLVKFSELTRMILDMSNDETVALAHELKAIRLYLELEQMRFEDSLHCQLVVANELDTDHIRIPSMLIQPYIENAIKHGLMHKKHDRNLLVDFRQTGPWLEVTIDDDGVGRQKSSEINQQRARRHESFATQANQKRLELLNDGDHSHIGIRIIDKYDIFHKPAGTTVILHIPVLT</sequence>
<feature type="transmembrane region" description="Helical" evidence="1">
    <location>
        <begin position="700"/>
        <end position="720"/>
    </location>
</feature>
<organism evidence="4 5">
    <name type="scientific">Rudanella paleaurantiibacter</name>
    <dbReference type="NCBI Taxonomy" id="2614655"/>
    <lineage>
        <taxon>Bacteria</taxon>
        <taxon>Pseudomonadati</taxon>
        <taxon>Bacteroidota</taxon>
        <taxon>Cytophagia</taxon>
        <taxon>Cytophagales</taxon>
        <taxon>Cytophagaceae</taxon>
        <taxon>Rudanella</taxon>
    </lineage>
</organism>
<feature type="signal peptide" evidence="2">
    <location>
        <begin position="1"/>
        <end position="17"/>
    </location>
</feature>
<dbReference type="InterPro" id="IPR011110">
    <property type="entry name" value="Reg_prop"/>
</dbReference>
<keyword evidence="1" id="KW-0812">Transmembrane</keyword>
<evidence type="ECO:0000256" key="2">
    <source>
        <dbReference type="SAM" id="SignalP"/>
    </source>
</evidence>
<dbReference type="SUPFAM" id="SSF55874">
    <property type="entry name" value="ATPase domain of HSP90 chaperone/DNA topoisomerase II/histidine kinase"/>
    <property type="match status" value="1"/>
</dbReference>
<evidence type="ECO:0000313" key="5">
    <source>
        <dbReference type="Proteomes" id="UP000488299"/>
    </source>
</evidence>
<dbReference type="InterPro" id="IPR013783">
    <property type="entry name" value="Ig-like_fold"/>
</dbReference>
<dbReference type="InterPro" id="IPR050640">
    <property type="entry name" value="Bact_2-comp_sensor_kinase"/>
</dbReference>
<keyword evidence="5" id="KW-1185">Reference proteome</keyword>
<protein>
    <recommendedName>
        <fullName evidence="3">Signal transduction histidine kinase internal region domain-containing protein</fullName>
    </recommendedName>
</protein>
<comment type="caution">
    <text evidence="4">The sequence shown here is derived from an EMBL/GenBank/DDBJ whole genome shotgun (WGS) entry which is preliminary data.</text>
</comment>
<name>A0A7J5TTE1_9BACT</name>
<gene>
    <name evidence="4" type="ORF">F5984_22510</name>
</gene>
<keyword evidence="1" id="KW-0472">Membrane</keyword>
<dbReference type="InterPro" id="IPR010559">
    <property type="entry name" value="Sig_transdc_His_kin_internal"/>
</dbReference>
<evidence type="ECO:0000259" key="3">
    <source>
        <dbReference type="Pfam" id="PF06580"/>
    </source>
</evidence>